<comment type="function">
    <text evidence="4 6">Forms part of the ribosomal stalk which helps the ribosome interact with GTP-bound translation factors.</text>
</comment>
<sequence>MAKEIKAVLKLQIQAGKATPQPPLGPALGQHGVNIGEFVKKFNDATADRGTDIIPVEITIFKDRSFEYIMKTPPVSDLLRKAVGAEKGSGVPNKKKIGKVSKKQLQEMVEKKMADMNVYDKKTAEKTIRGTARSMGVEFEE</sequence>
<keyword evidence="4 6" id="KW-0699">rRNA-binding</keyword>
<dbReference type="InterPro" id="IPR036769">
    <property type="entry name" value="Ribosomal_uL11_C_sf"/>
</dbReference>
<protein>
    <recommendedName>
        <fullName evidence="4">Large ribosomal subunit protein uL11</fullName>
    </recommendedName>
</protein>
<dbReference type="Gene3D" id="1.10.10.250">
    <property type="entry name" value="Ribosomal protein L11, C-terminal domain"/>
    <property type="match status" value="1"/>
</dbReference>
<evidence type="ECO:0000256" key="4">
    <source>
        <dbReference type="HAMAP-Rule" id="MF_00736"/>
    </source>
</evidence>
<evidence type="ECO:0000256" key="5">
    <source>
        <dbReference type="RuleBase" id="RU003978"/>
    </source>
</evidence>
<organism evidence="9 10">
    <name type="scientific">Candidatus Brennerbacteria bacterium RIFOXYD1_FULL_41_16</name>
    <dbReference type="NCBI Taxonomy" id="1797529"/>
    <lineage>
        <taxon>Bacteria</taxon>
        <taxon>Candidatus Brenneribacteriota</taxon>
    </lineage>
</organism>
<dbReference type="NCBIfam" id="TIGR01632">
    <property type="entry name" value="L11_bact"/>
    <property type="match status" value="1"/>
</dbReference>
<keyword evidence="4 6" id="KW-0694">RNA-binding</keyword>
<comment type="similarity">
    <text evidence="1 4 5">Belongs to the universal ribosomal protein uL11 family.</text>
</comment>
<comment type="subunit">
    <text evidence="4">Part of the ribosomal stalk of the 50S ribosomal subunit. Interacts with L10 and the large rRNA to form the base of the stalk. L10 forms an elongated spine to which L12 dimers bind in a sequential fashion forming a multimeric L10(L12)X complex.</text>
</comment>
<comment type="caution">
    <text evidence="9">The sequence shown here is derived from an EMBL/GenBank/DDBJ whole genome shotgun (WGS) entry which is preliminary data.</text>
</comment>
<dbReference type="Proteomes" id="UP000178570">
    <property type="component" value="Unassembled WGS sequence"/>
</dbReference>
<evidence type="ECO:0000313" key="10">
    <source>
        <dbReference type="Proteomes" id="UP000178570"/>
    </source>
</evidence>
<dbReference type="InterPro" id="IPR020783">
    <property type="entry name" value="Ribosomal_uL11_C"/>
</dbReference>
<dbReference type="InterPro" id="IPR020784">
    <property type="entry name" value="Ribosomal_uL11_N"/>
</dbReference>
<dbReference type="Pfam" id="PF00298">
    <property type="entry name" value="Ribosomal_L11"/>
    <property type="match status" value="1"/>
</dbReference>
<evidence type="ECO:0000256" key="3">
    <source>
        <dbReference type="ARBA" id="ARBA00023274"/>
    </source>
</evidence>
<feature type="domain" description="Large ribosomal subunit protein uL11 C-terminal" evidence="7">
    <location>
        <begin position="71"/>
        <end position="138"/>
    </location>
</feature>
<accession>A0A1G1XMR3</accession>
<keyword evidence="4 6" id="KW-0488">Methylation</keyword>
<name>A0A1G1XMR3_9BACT</name>
<evidence type="ECO:0000256" key="6">
    <source>
        <dbReference type="RuleBase" id="RU003979"/>
    </source>
</evidence>
<dbReference type="GO" id="GO:0003735">
    <property type="term" value="F:structural constituent of ribosome"/>
    <property type="evidence" value="ECO:0007669"/>
    <property type="project" value="InterPro"/>
</dbReference>
<reference evidence="9 10" key="1">
    <citation type="journal article" date="2016" name="Nat. Commun.">
        <title>Thousands of microbial genomes shed light on interconnected biogeochemical processes in an aquifer system.</title>
        <authorList>
            <person name="Anantharaman K."/>
            <person name="Brown C.T."/>
            <person name="Hug L.A."/>
            <person name="Sharon I."/>
            <person name="Castelle C.J."/>
            <person name="Probst A.J."/>
            <person name="Thomas B.C."/>
            <person name="Singh A."/>
            <person name="Wilkins M.J."/>
            <person name="Karaoz U."/>
            <person name="Brodie E.L."/>
            <person name="Williams K.H."/>
            <person name="Hubbard S.S."/>
            <person name="Banfield J.F."/>
        </authorList>
    </citation>
    <scope>NUCLEOTIDE SEQUENCE [LARGE SCALE GENOMIC DNA]</scope>
</reference>
<dbReference type="STRING" id="1797529.A2570_00475"/>
<dbReference type="EMBL" id="MHHY01000003">
    <property type="protein sequence ID" value="OGY40956.1"/>
    <property type="molecule type" value="Genomic_DNA"/>
</dbReference>
<dbReference type="GO" id="GO:0070180">
    <property type="term" value="F:large ribosomal subunit rRNA binding"/>
    <property type="evidence" value="ECO:0007669"/>
    <property type="project" value="UniProtKB-UniRule"/>
</dbReference>
<keyword evidence="2 4" id="KW-0689">Ribosomal protein</keyword>
<dbReference type="SUPFAM" id="SSF46906">
    <property type="entry name" value="Ribosomal protein L11, C-terminal domain"/>
    <property type="match status" value="1"/>
</dbReference>
<dbReference type="SMART" id="SM00649">
    <property type="entry name" value="RL11"/>
    <property type="match status" value="1"/>
</dbReference>
<feature type="domain" description="Large ribosomal subunit protein uL11 N-terminal" evidence="8">
    <location>
        <begin position="9"/>
        <end position="66"/>
    </location>
</feature>
<dbReference type="InterPro" id="IPR006519">
    <property type="entry name" value="Ribosomal_uL11_bac-typ"/>
</dbReference>
<comment type="PTM">
    <text evidence="4 6">One or more lysine residues are methylated.</text>
</comment>
<evidence type="ECO:0000259" key="8">
    <source>
        <dbReference type="Pfam" id="PF03946"/>
    </source>
</evidence>
<dbReference type="GO" id="GO:0006412">
    <property type="term" value="P:translation"/>
    <property type="evidence" value="ECO:0007669"/>
    <property type="project" value="UniProtKB-UniRule"/>
</dbReference>
<evidence type="ECO:0000313" key="9">
    <source>
        <dbReference type="EMBL" id="OGY40956.1"/>
    </source>
</evidence>
<evidence type="ECO:0000256" key="2">
    <source>
        <dbReference type="ARBA" id="ARBA00022980"/>
    </source>
</evidence>
<dbReference type="SUPFAM" id="SSF54747">
    <property type="entry name" value="Ribosomal L11/L12e N-terminal domain"/>
    <property type="match status" value="1"/>
</dbReference>
<gene>
    <name evidence="4" type="primary">rplK</name>
    <name evidence="9" type="ORF">A2570_00475</name>
</gene>
<keyword evidence="3 4" id="KW-0687">Ribonucleoprotein</keyword>
<dbReference type="Gene3D" id="3.30.1550.10">
    <property type="entry name" value="Ribosomal protein L11/L12, N-terminal domain"/>
    <property type="match status" value="1"/>
</dbReference>
<dbReference type="PANTHER" id="PTHR11661:SF1">
    <property type="entry name" value="LARGE RIBOSOMAL SUBUNIT PROTEIN UL11M"/>
    <property type="match status" value="1"/>
</dbReference>
<dbReference type="CDD" id="cd00349">
    <property type="entry name" value="Ribosomal_L11"/>
    <property type="match status" value="1"/>
</dbReference>
<dbReference type="PANTHER" id="PTHR11661">
    <property type="entry name" value="60S RIBOSOMAL PROTEIN L12"/>
    <property type="match status" value="1"/>
</dbReference>
<dbReference type="AlphaFoldDB" id="A0A1G1XMR3"/>
<dbReference type="GO" id="GO:0022625">
    <property type="term" value="C:cytosolic large ribosomal subunit"/>
    <property type="evidence" value="ECO:0007669"/>
    <property type="project" value="TreeGrafter"/>
</dbReference>
<evidence type="ECO:0000259" key="7">
    <source>
        <dbReference type="Pfam" id="PF00298"/>
    </source>
</evidence>
<dbReference type="InterPro" id="IPR036796">
    <property type="entry name" value="Ribosomal_uL11_N_sf"/>
</dbReference>
<proteinExistence type="inferred from homology"/>
<evidence type="ECO:0000256" key="1">
    <source>
        <dbReference type="ARBA" id="ARBA00010537"/>
    </source>
</evidence>
<dbReference type="InterPro" id="IPR000911">
    <property type="entry name" value="Ribosomal_uL11"/>
</dbReference>
<dbReference type="Pfam" id="PF03946">
    <property type="entry name" value="Ribosomal_L11_N"/>
    <property type="match status" value="1"/>
</dbReference>
<dbReference type="HAMAP" id="MF_00736">
    <property type="entry name" value="Ribosomal_uL11"/>
    <property type="match status" value="1"/>
</dbReference>